<evidence type="ECO:0000256" key="1">
    <source>
        <dbReference type="ARBA" id="ARBA00004141"/>
    </source>
</evidence>
<reference evidence="6 7" key="1">
    <citation type="submission" date="2021-03" db="EMBL/GenBank/DDBJ databases">
        <title>Assistant Professor.</title>
        <authorList>
            <person name="Huq M.A."/>
        </authorList>
    </citation>
    <scope>NUCLEOTIDE SEQUENCE [LARGE SCALE GENOMIC DNA]</scope>
    <source>
        <strain evidence="6 7">MAH-29</strain>
    </source>
</reference>
<dbReference type="PANTHER" id="PTHR43424:SF1">
    <property type="entry name" value="LOCUS PUTATIVE PROTEIN 1-RELATED"/>
    <property type="match status" value="1"/>
</dbReference>
<evidence type="ECO:0000256" key="2">
    <source>
        <dbReference type="ARBA" id="ARBA00022692"/>
    </source>
</evidence>
<feature type="transmembrane region" description="Helical" evidence="5">
    <location>
        <begin position="287"/>
        <end position="309"/>
    </location>
</feature>
<feature type="transmembrane region" description="Helical" evidence="5">
    <location>
        <begin position="7"/>
        <end position="26"/>
    </location>
</feature>
<evidence type="ECO:0000313" key="6">
    <source>
        <dbReference type="EMBL" id="MBO9201674.1"/>
    </source>
</evidence>
<sequence length="484" mass="55296">MANLKKNLVYNFLLSCSQVLLPLISIPYISRILDPEGIGRVSFIDSLSYCFVTIAEFGIVVYGIREITQVKHDKEKLRKLVSELIVLHCLTSGISLLAYGITVFILWNKIHDVRLLFFSLSFLLVNCFSCEWYFWGLEKFRYIAIRSFISRLLGLIALFIFVKAPADYYLYYGIITTAAIINLLTNIINVFRELQITLKNIQWKRHLKHTFTTYFISIVYTIMVWLDNVLLGIVSTAAIVGIYAMSMKMIRVAVTLFTDMFLVLYPRTTTLLHQEKEKELQQTILHSVQLIFIITIPASVGIFLLAGPLVQTILSGNFSRVTVNISILAMLPLIKAYSMFLNKQILVAHGKEKLQLYGLIIGSSVYVLLMLGLSYYLHDRGACCAMLLGETIVLVLGYWYVKKYFPAMQIFDRVTFLQSIAASLLFIPVIWLLKMYLTSPIIIILIAVIICVPGYFILQLLVMKNKLVNHLYTTAINALRKNTH</sequence>
<gene>
    <name evidence="6" type="ORF">J7I42_15435</name>
</gene>
<evidence type="ECO:0000256" key="5">
    <source>
        <dbReference type="SAM" id="Phobius"/>
    </source>
</evidence>
<dbReference type="RefSeq" id="WP_209139728.1">
    <property type="nucleotide sequence ID" value="NZ_JAGHKO010000004.1"/>
</dbReference>
<comment type="subcellular location">
    <subcellularLocation>
        <location evidence="1">Membrane</location>
        <topology evidence="1">Multi-pass membrane protein</topology>
    </subcellularLocation>
</comment>
<feature type="transmembrane region" description="Helical" evidence="5">
    <location>
        <begin position="384"/>
        <end position="401"/>
    </location>
</feature>
<feature type="transmembrane region" description="Helical" evidence="5">
    <location>
        <begin position="211"/>
        <end position="243"/>
    </location>
</feature>
<dbReference type="EMBL" id="JAGHKO010000004">
    <property type="protein sequence ID" value="MBO9201674.1"/>
    <property type="molecule type" value="Genomic_DNA"/>
</dbReference>
<accession>A0ABS3YUR0</accession>
<dbReference type="InterPro" id="IPR002797">
    <property type="entry name" value="Polysacc_synth"/>
</dbReference>
<feature type="transmembrane region" description="Helical" evidence="5">
    <location>
        <begin position="439"/>
        <end position="462"/>
    </location>
</feature>
<keyword evidence="3 5" id="KW-1133">Transmembrane helix</keyword>
<feature type="transmembrane region" description="Helical" evidence="5">
    <location>
        <begin position="46"/>
        <end position="64"/>
    </location>
</feature>
<feature type="transmembrane region" description="Helical" evidence="5">
    <location>
        <begin position="413"/>
        <end position="433"/>
    </location>
</feature>
<organism evidence="6 7">
    <name type="scientific">Niastella soli</name>
    <dbReference type="NCBI Taxonomy" id="2821487"/>
    <lineage>
        <taxon>Bacteria</taxon>
        <taxon>Pseudomonadati</taxon>
        <taxon>Bacteroidota</taxon>
        <taxon>Chitinophagia</taxon>
        <taxon>Chitinophagales</taxon>
        <taxon>Chitinophagaceae</taxon>
        <taxon>Niastella</taxon>
    </lineage>
</organism>
<keyword evidence="7" id="KW-1185">Reference proteome</keyword>
<feature type="transmembrane region" description="Helical" evidence="5">
    <location>
        <begin position="85"/>
        <end position="107"/>
    </location>
</feature>
<dbReference type="Pfam" id="PF01943">
    <property type="entry name" value="Polysacc_synt"/>
    <property type="match status" value="1"/>
</dbReference>
<feature type="transmembrane region" description="Helical" evidence="5">
    <location>
        <begin position="354"/>
        <end position="378"/>
    </location>
</feature>
<evidence type="ECO:0000256" key="4">
    <source>
        <dbReference type="ARBA" id="ARBA00023136"/>
    </source>
</evidence>
<keyword evidence="4 5" id="KW-0472">Membrane</keyword>
<proteinExistence type="predicted"/>
<evidence type="ECO:0000256" key="3">
    <source>
        <dbReference type="ARBA" id="ARBA00022989"/>
    </source>
</evidence>
<feature type="transmembrane region" description="Helical" evidence="5">
    <location>
        <begin position="321"/>
        <end position="342"/>
    </location>
</feature>
<keyword evidence="2 5" id="KW-0812">Transmembrane</keyword>
<dbReference type="CDD" id="cd13128">
    <property type="entry name" value="MATE_Wzx_like"/>
    <property type="match status" value="1"/>
</dbReference>
<dbReference type="InterPro" id="IPR052556">
    <property type="entry name" value="PolySynth_Transporter"/>
</dbReference>
<feature type="transmembrane region" description="Helical" evidence="5">
    <location>
        <begin position="142"/>
        <end position="162"/>
    </location>
</feature>
<comment type="caution">
    <text evidence="6">The sequence shown here is derived from an EMBL/GenBank/DDBJ whole genome shotgun (WGS) entry which is preliminary data.</text>
</comment>
<dbReference type="Proteomes" id="UP000677244">
    <property type="component" value="Unassembled WGS sequence"/>
</dbReference>
<name>A0ABS3YUR0_9BACT</name>
<dbReference type="PANTHER" id="PTHR43424">
    <property type="entry name" value="LOCUS PUTATIVE PROTEIN 1-RELATED"/>
    <property type="match status" value="1"/>
</dbReference>
<feature type="transmembrane region" description="Helical" evidence="5">
    <location>
        <begin position="249"/>
        <end position="266"/>
    </location>
</feature>
<feature type="transmembrane region" description="Helical" evidence="5">
    <location>
        <begin position="168"/>
        <end position="191"/>
    </location>
</feature>
<evidence type="ECO:0000313" key="7">
    <source>
        <dbReference type="Proteomes" id="UP000677244"/>
    </source>
</evidence>
<protein>
    <submittedName>
        <fullName evidence="6">Flippase</fullName>
    </submittedName>
</protein>
<feature type="transmembrane region" description="Helical" evidence="5">
    <location>
        <begin position="113"/>
        <end position="135"/>
    </location>
</feature>